<reference evidence="2" key="1">
    <citation type="submission" date="2021-03" db="EMBL/GenBank/DDBJ databases">
        <title>Draft genome sequence of rust myrtle Austropuccinia psidii MF-1, a brazilian biotype.</title>
        <authorList>
            <person name="Quecine M.C."/>
            <person name="Pachon D.M.R."/>
            <person name="Bonatelli M.L."/>
            <person name="Correr F.H."/>
            <person name="Franceschini L.M."/>
            <person name="Leite T.F."/>
            <person name="Margarido G.R.A."/>
            <person name="Almeida C.A."/>
            <person name="Ferrarezi J.A."/>
            <person name="Labate C.A."/>
        </authorList>
    </citation>
    <scope>NUCLEOTIDE SEQUENCE</scope>
    <source>
        <strain evidence="2">MF-1</strain>
    </source>
</reference>
<feature type="region of interest" description="Disordered" evidence="1">
    <location>
        <begin position="94"/>
        <end position="199"/>
    </location>
</feature>
<proteinExistence type="predicted"/>
<gene>
    <name evidence="2" type="ORF">O181_001346</name>
</gene>
<accession>A0A9Q3BAT8</accession>
<dbReference type="EMBL" id="AVOT02000191">
    <property type="protein sequence ID" value="MBW0461631.1"/>
    <property type="molecule type" value="Genomic_DNA"/>
</dbReference>
<evidence type="ECO:0000313" key="3">
    <source>
        <dbReference type="Proteomes" id="UP000765509"/>
    </source>
</evidence>
<evidence type="ECO:0000313" key="2">
    <source>
        <dbReference type="EMBL" id="MBW0461631.1"/>
    </source>
</evidence>
<dbReference type="Proteomes" id="UP000765509">
    <property type="component" value="Unassembled WGS sequence"/>
</dbReference>
<organism evidence="2 3">
    <name type="scientific">Austropuccinia psidii MF-1</name>
    <dbReference type="NCBI Taxonomy" id="1389203"/>
    <lineage>
        <taxon>Eukaryota</taxon>
        <taxon>Fungi</taxon>
        <taxon>Dikarya</taxon>
        <taxon>Basidiomycota</taxon>
        <taxon>Pucciniomycotina</taxon>
        <taxon>Pucciniomycetes</taxon>
        <taxon>Pucciniales</taxon>
        <taxon>Sphaerophragmiaceae</taxon>
        <taxon>Austropuccinia</taxon>
    </lineage>
</organism>
<name>A0A9Q3BAT8_9BASI</name>
<dbReference type="AlphaFoldDB" id="A0A9Q3BAT8"/>
<comment type="caution">
    <text evidence="2">The sequence shown here is derived from an EMBL/GenBank/DDBJ whole genome shotgun (WGS) entry which is preliminary data.</text>
</comment>
<keyword evidence="3" id="KW-1185">Reference proteome</keyword>
<evidence type="ECO:0000256" key="1">
    <source>
        <dbReference type="SAM" id="MobiDB-lite"/>
    </source>
</evidence>
<feature type="compositionally biased region" description="Pro residues" evidence="1">
    <location>
        <begin position="175"/>
        <end position="194"/>
    </location>
</feature>
<sequence length="217" mass="23608">MLSNKHTKNSACLLCNTSGHGARGVPAQDSGVRTPLFSLIMKAFPSTNGCCDPKQEDRNFWMISQVPSSINLSTHHPMATSLLNQSEVIIPTMKDGNGIEKNQPNSAQEDSPIPHMPHKKTPRQPTPEPSQHNEPPIPGPSQSCKSLVSPHEDALTCEPESEVAATQSKEEPFGPLAPPLPPLRTQQPPPPPEPSFCHSHNEALQEFSYLQPALMIP</sequence>
<feature type="compositionally biased region" description="Polar residues" evidence="1">
    <location>
        <begin position="100"/>
        <end position="109"/>
    </location>
</feature>
<protein>
    <submittedName>
        <fullName evidence="2">Uncharacterized protein</fullName>
    </submittedName>
</protein>